<comment type="caution">
    <text evidence="2">The sequence shown here is derived from an EMBL/GenBank/DDBJ whole genome shotgun (WGS) entry which is preliminary data.</text>
</comment>
<organism evidence="2 3">
    <name type="scientific">Phytophthora oleae</name>
    <dbReference type="NCBI Taxonomy" id="2107226"/>
    <lineage>
        <taxon>Eukaryota</taxon>
        <taxon>Sar</taxon>
        <taxon>Stramenopiles</taxon>
        <taxon>Oomycota</taxon>
        <taxon>Peronosporomycetes</taxon>
        <taxon>Peronosporales</taxon>
        <taxon>Peronosporaceae</taxon>
        <taxon>Phytophthora</taxon>
    </lineage>
</organism>
<accession>A0ABD3FDU3</accession>
<gene>
    <name evidence="2" type="ORF">V7S43_011292</name>
</gene>
<reference evidence="2 3" key="1">
    <citation type="submission" date="2024-09" db="EMBL/GenBank/DDBJ databases">
        <title>Genome sequencing and assembly of Phytophthora oleae, isolate VK10A, causative agent of rot of olive drupes.</title>
        <authorList>
            <person name="Conti Taguali S."/>
            <person name="Riolo M."/>
            <person name="La Spada F."/>
            <person name="Cacciola S.O."/>
            <person name="Dionisio G."/>
        </authorList>
    </citation>
    <scope>NUCLEOTIDE SEQUENCE [LARGE SCALE GENOMIC DNA]</scope>
    <source>
        <strain evidence="2 3">VK10A</strain>
    </source>
</reference>
<dbReference type="AlphaFoldDB" id="A0ABD3FDU3"/>
<feature type="region of interest" description="Disordered" evidence="1">
    <location>
        <begin position="28"/>
        <end position="56"/>
    </location>
</feature>
<protein>
    <submittedName>
        <fullName evidence="2">Uncharacterized protein</fullName>
    </submittedName>
</protein>
<keyword evidence="3" id="KW-1185">Reference proteome</keyword>
<feature type="compositionally biased region" description="Acidic residues" evidence="1">
    <location>
        <begin position="30"/>
        <end position="53"/>
    </location>
</feature>
<proteinExistence type="predicted"/>
<dbReference type="Proteomes" id="UP001632037">
    <property type="component" value="Unassembled WGS sequence"/>
</dbReference>
<evidence type="ECO:0000313" key="2">
    <source>
        <dbReference type="EMBL" id="KAL3663881.1"/>
    </source>
</evidence>
<evidence type="ECO:0000256" key="1">
    <source>
        <dbReference type="SAM" id="MobiDB-lite"/>
    </source>
</evidence>
<evidence type="ECO:0000313" key="3">
    <source>
        <dbReference type="Proteomes" id="UP001632037"/>
    </source>
</evidence>
<sequence length="106" mass="11735">MAAIENGAVPAIVDSTLAEGGRLLRRVDNDDLDDDDLDDDDLDDDDDDREAFDEERGGFGDAIKKLNPVTVVKKSAKQTAKIKKALQEAADYQKLIERAREMVNKD</sequence>
<dbReference type="EMBL" id="JBIMZQ010000026">
    <property type="protein sequence ID" value="KAL3663881.1"/>
    <property type="molecule type" value="Genomic_DNA"/>
</dbReference>
<name>A0ABD3FDU3_9STRA</name>